<accession>A0A516G5W6</accession>
<dbReference type="InterPro" id="IPR051807">
    <property type="entry name" value="Sec-metab_biosynth-assoc"/>
</dbReference>
<dbReference type="AlphaFoldDB" id="A0A516G5W6"/>
<evidence type="ECO:0000256" key="1">
    <source>
        <dbReference type="ARBA" id="ARBA00007689"/>
    </source>
</evidence>
<dbReference type="Gene3D" id="3.30.70.1060">
    <property type="entry name" value="Dimeric alpha+beta barrel"/>
    <property type="match status" value="1"/>
</dbReference>
<feature type="domain" description="YCII-related" evidence="2">
    <location>
        <begin position="7"/>
        <end position="85"/>
    </location>
</feature>
<reference evidence="3 4" key="1">
    <citation type="submission" date="2019-07" db="EMBL/GenBank/DDBJ databases">
        <title>complete genome sequencing of Ornithinimicrobium sp. H23M54.</title>
        <authorList>
            <person name="Bae J.-W."/>
            <person name="Lee S.-Y."/>
        </authorList>
    </citation>
    <scope>NUCLEOTIDE SEQUENCE [LARGE SCALE GENOMIC DNA]</scope>
    <source>
        <strain evidence="3 4">H23M54</strain>
    </source>
</reference>
<dbReference type="RefSeq" id="WP_143781581.1">
    <property type="nucleotide sequence ID" value="NZ_CP041616.1"/>
</dbReference>
<evidence type="ECO:0000259" key="2">
    <source>
        <dbReference type="Pfam" id="PF03795"/>
    </source>
</evidence>
<gene>
    <name evidence="3" type="ORF">FNH13_00160</name>
</gene>
<dbReference type="Proteomes" id="UP000315395">
    <property type="component" value="Chromosome"/>
</dbReference>
<dbReference type="InterPro" id="IPR011008">
    <property type="entry name" value="Dimeric_a/b-barrel"/>
</dbReference>
<evidence type="ECO:0000313" key="3">
    <source>
        <dbReference type="EMBL" id="QDO86918.1"/>
    </source>
</evidence>
<dbReference type="InterPro" id="IPR005545">
    <property type="entry name" value="YCII"/>
</dbReference>
<dbReference type="EMBL" id="CP041616">
    <property type="protein sequence ID" value="QDO86918.1"/>
    <property type="molecule type" value="Genomic_DNA"/>
</dbReference>
<dbReference type="PANTHER" id="PTHR33606">
    <property type="entry name" value="PROTEIN YCII"/>
    <property type="match status" value="1"/>
</dbReference>
<evidence type="ECO:0000313" key="4">
    <source>
        <dbReference type="Proteomes" id="UP000315395"/>
    </source>
</evidence>
<sequence length="93" mass="10113">MSLYAVRYRYSDDTAGRDEHRPAHREFLGGLAEEGVVVASGPLVDGDPEALILVEGESIEAVRDLLSQDPFAQQGMLDAVEIREWDVVIGSVG</sequence>
<keyword evidence="4" id="KW-1185">Reference proteome</keyword>
<organism evidence="3 4">
    <name type="scientific">Ornithinimicrobium ciconiae</name>
    <dbReference type="NCBI Taxonomy" id="2594265"/>
    <lineage>
        <taxon>Bacteria</taxon>
        <taxon>Bacillati</taxon>
        <taxon>Actinomycetota</taxon>
        <taxon>Actinomycetes</taxon>
        <taxon>Micrococcales</taxon>
        <taxon>Ornithinimicrobiaceae</taxon>
        <taxon>Ornithinimicrobium</taxon>
    </lineage>
</organism>
<dbReference type="PANTHER" id="PTHR33606:SF3">
    <property type="entry name" value="PROTEIN YCII"/>
    <property type="match status" value="1"/>
</dbReference>
<proteinExistence type="inferred from homology"/>
<name>A0A516G5W6_9MICO</name>
<dbReference type="Pfam" id="PF03795">
    <property type="entry name" value="YCII"/>
    <property type="match status" value="1"/>
</dbReference>
<dbReference type="KEGG" id="orz:FNH13_00160"/>
<comment type="similarity">
    <text evidence="1">Belongs to the YciI family.</text>
</comment>
<protein>
    <recommendedName>
        <fullName evidence="2">YCII-related domain-containing protein</fullName>
    </recommendedName>
</protein>
<dbReference type="OrthoDB" id="8968203at2"/>
<dbReference type="SUPFAM" id="SSF54909">
    <property type="entry name" value="Dimeric alpha+beta barrel"/>
    <property type="match status" value="1"/>
</dbReference>